<reference evidence="1 2" key="1">
    <citation type="journal article" date="2019" name="Nat. Ecol. Evol.">
        <title>Megaphylogeny resolves global patterns of mushroom evolution.</title>
        <authorList>
            <person name="Varga T."/>
            <person name="Krizsan K."/>
            <person name="Foldi C."/>
            <person name="Dima B."/>
            <person name="Sanchez-Garcia M."/>
            <person name="Sanchez-Ramirez S."/>
            <person name="Szollosi G.J."/>
            <person name="Szarkandi J.G."/>
            <person name="Papp V."/>
            <person name="Albert L."/>
            <person name="Andreopoulos W."/>
            <person name="Angelini C."/>
            <person name="Antonin V."/>
            <person name="Barry K.W."/>
            <person name="Bougher N.L."/>
            <person name="Buchanan P."/>
            <person name="Buyck B."/>
            <person name="Bense V."/>
            <person name="Catcheside P."/>
            <person name="Chovatia M."/>
            <person name="Cooper J."/>
            <person name="Damon W."/>
            <person name="Desjardin D."/>
            <person name="Finy P."/>
            <person name="Geml J."/>
            <person name="Haridas S."/>
            <person name="Hughes K."/>
            <person name="Justo A."/>
            <person name="Karasinski D."/>
            <person name="Kautmanova I."/>
            <person name="Kiss B."/>
            <person name="Kocsube S."/>
            <person name="Kotiranta H."/>
            <person name="LaButti K.M."/>
            <person name="Lechner B.E."/>
            <person name="Liimatainen K."/>
            <person name="Lipzen A."/>
            <person name="Lukacs Z."/>
            <person name="Mihaltcheva S."/>
            <person name="Morgado L.N."/>
            <person name="Niskanen T."/>
            <person name="Noordeloos M.E."/>
            <person name="Ohm R.A."/>
            <person name="Ortiz-Santana B."/>
            <person name="Ovrebo C."/>
            <person name="Racz N."/>
            <person name="Riley R."/>
            <person name="Savchenko A."/>
            <person name="Shiryaev A."/>
            <person name="Soop K."/>
            <person name="Spirin V."/>
            <person name="Szebenyi C."/>
            <person name="Tomsovsky M."/>
            <person name="Tulloss R.E."/>
            <person name="Uehling J."/>
            <person name="Grigoriev I.V."/>
            <person name="Vagvolgyi C."/>
            <person name="Papp T."/>
            <person name="Martin F.M."/>
            <person name="Miettinen O."/>
            <person name="Hibbett D.S."/>
            <person name="Nagy L.G."/>
        </authorList>
    </citation>
    <scope>NUCLEOTIDE SEQUENCE [LARGE SCALE GENOMIC DNA]</scope>
    <source>
        <strain evidence="1 2">NL-1719</strain>
    </source>
</reference>
<protein>
    <submittedName>
        <fullName evidence="1">Uncharacterized protein</fullName>
    </submittedName>
</protein>
<proteinExistence type="predicted"/>
<organism evidence="1 2">
    <name type="scientific">Pluteus cervinus</name>
    <dbReference type="NCBI Taxonomy" id="181527"/>
    <lineage>
        <taxon>Eukaryota</taxon>
        <taxon>Fungi</taxon>
        <taxon>Dikarya</taxon>
        <taxon>Basidiomycota</taxon>
        <taxon>Agaricomycotina</taxon>
        <taxon>Agaricomycetes</taxon>
        <taxon>Agaricomycetidae</taxon>
        <taxon>Agaricales</taxon>
        <taxon>Pluteineae</taxon>
        <taxon>Pluteaceae</taxon>
        <taxon>Pluteus</taxon>
    </lineage>
</organism>
<accession>A0ACD3AUA8</accession>
<evidence type="ECO:0000313" key="2">
    <source>
        <dbReference type="Proteomes" id="UP000308600"/>
    </source>
</evidence>
<dbReference type="Proteomes" id="UP000308600">
    <property type="component" value="Unassembled WGS sequence"/>
</dbReference>
<evidence type="ECO:0000313" key="1">
    <source>
        <dbReference type="EMBL" id="TFK69563.1"/>
    </source>
</evidence>
<keyword evidence="2" id="KW-1185">Reference proteome</keyword>
<sequence>MTPLFISFVEETPSLEPLSKQVVDAFVYVIWLSDCVLAIQLLVNVDGLEKFGWLKVCLYLNARAGLDQKEVMGTCVYYKTTPKKRPAPVITAPSSVYVKCQQHIANTLCPTPFIDNRVDKPLLFSFELPTPSQEPFSIVSSSILLFETSVSVLTILLGTMFMYMRVGAVPIDGGSAVLSSTIQTSVHPRCDCSGVDGRTIYDIVKSCFFTIAACVYRAVHQNIPDPELGFWGRLRVTMKVTFYALIAPELIIWWAMRQWFGARRVVQWMNFGRGFGEPRLNWTVVHGQFAQMGGFARKDDKRVLHPSTLSALLYEGQIDIDELRLTEKEIQDKSKGDILSKTLVAFQTTWFVFECIARLQQGLPLLELEVVTLAFATLNIITYALWWYKPLNVLCPIYIHVRPEVSDSPTNAEVASPREEAVGGGETNEAESTEGGSSEVPVEPLAASNAVAGMSSSGREAVVGETERTKKAESGEGFGKMLVGIVGRIVADIKKDIEEDGWLWMLWKRLIKEPFVAVVWPLLELLQDEEDHNEATHVSTFFAEGSGLDDLTWVHGLSSFIGIIFGAIHFLSWHSTFLTHIELLLWRTSSVALVVPPFFLLLQVLSIHTPLWRLERLFMYISYFVSPVPYILARFCVLVLAFLTLHDLPSGALTNVSWTSYIPHL</sequence>
<gene>
    <name evidence="1" type="ORF">BDN72DRAFT_878357</name>
</gene>
<dbReference type="EMBL" id="ML208328">
    <property type="protein sequence ID" value="TFK69563.1"/>
    <property type="molecule type" value="Genomic_DNA"/>
</dbReference>
<name>A0ACD3AUA8_9AGAR</name>